<sequence>MNPGVSLQAGSFRTDRQTKLGNIFTKLKCNVFLRRAQTEIQFRNEIKRPEGSRSLQSTGR</sequence>
<dbReference type="AlphaFoldDB" id="A0A6B0RL35"/>
<dbReference type="Proteomes" id="UP000322234">
    <property type="component" value="Unassembled WGS sequence"/>
</dbReference>
<evidence type="ECO:0000313" key="2">
    <source>
        <dbReference type="Proteomes" id="UP000322234"/>
    </source>
</evidence>
<reference evidence="1" key="1">
    <citation type="submission" date="2019-10" db="EMBL/GenBank/DDBJ databases">
        <title>The sequence and de novo assembly of the wild yak genome.</title>
        <authorList>
            <person name="Liu Y."/>
        </authorList>
    </citation>
    <scope>NUCLEOTIDE SEQUENCE [LARGE SCALE GENOMIC DNA]</scope>
    <source>
        <strain evidence="1">WY2019</strain>
    </source>
</reference>
<proteinExistence type="predicted"/>
<organism evidence="1 2">
    <name type="scientific">Bos mutus</name>
    <name type="common">wild yak</name>
    <dbReference type="NCBI Taxonomy" id="72004"/>
    <lineage>
        <taxon>Eukaryota</taxon>
        <taxon>Metazoa</taxon>
        <taxon>Chordata</taxon>
        <taxon>Craniata</taxon>
        <taxon>Vertebrata</taxon>
        <taxon>Euteleostomi</taxon>
        <taxon>Mammalia</taxon>
        <taxon>Eutheria</taxon>
        <taxon>Laurasiatheria</taxon>
        <taxon>Artiodactyla</taxon>
        <taxon>Ruminantia</taxon>
        <taxon>Pecora</taxon>
        <taxon>Bovidae</taxon>
        <taxon>Bovinae</taxon>
        <taxon>Bos</taxon>
    </lineage>
</organism>
<protein>
    <submittedName>
        <fullName evidence="1">Uncharacterized protein</fullName>
    </submittedName>
</protein>
<gene>
    <name evidence="1" type="ORF">E5288_WYG017320</name>
</gene>
<evidence type="ECO:0000313" key="1">
    <source>
        <dbReference type="EMBL" id="MXQ90202.1"/>
    </source>
</evidence>
<keyword evidence="2" id="KW-1185">Reference proteome</keyword>
<accession>A0A6B0RL35</accession>
<dbReference type="EMBL" id="VBQZ03000061">
    <property type="protein sequence ID" value="MXQ90202.1"/>
    <property type="molecule type" value="Genomic_DNA"/>
</dbReference>
<comment type="caution">
    <text evidence="1">The sequence shown here is derived from an EMBL/GenBank/DDBJ whole genome shotgun (WGS) entry which is preliminary data.</text>
</comment>
<name>A0A6B0RL35_9CETA</name>